<accession>A0A6A6BS00</accession>
<feature type="active site" description="Proton acceptor" evidence="4">
    <location>
        <position position="233"/>
    </location>
</feature>
<sequence>MSFVDFSDQSDLSTLGSRTPSPPPKDDVGRYPSPPLSQDPSTKGSPLPESMDPATAGDDGPPRKKRRTTKPDTRTTRHLDLTAELDENDESQKEALDLLLKVLYSSRKIVMIVGAGISVSAGIPDFRSAKGLFNTLRQQHNHISSGKDLFDASVYRDPSTTASFHDMVRSLSQQAKSAKPTLFHHLIATLADEGRLLRLYSQNVDGIETSLPPLNTQIPLPQRAPWPKTVLLHGGLDKMVCAKCNDLTDFNPDIFDGPIPPACPACVQTDQVRTQHAGKRSHGIGRLRPRMVLYNENGPDEEAIGSVTNADLRTRPDALIVVGTTLKVPGVKRIAREMANTVRDRRGGCTIWINNEPAPKVQGLEDCWDLVVKGPCDAVAEKARLRFWHDRYEFAEVTDEQVRAAKEKPSPIVAVPSPRKNRHVSKDKGILTPSASPKLKPQPDTISVVRPTTPTKNKKFAATNKRKTLVVGEPKPAPKGKASNAKAAPQKKAAPKKKATTKPVAPKPAEKITKTFTASKPAAQETKMITKLKTRAQSRSRRAEPEKEPMAPVSPQEARNNTSPPYAEPDKKDSAGTDPLDTGIGRIKIELTGPIETVKMRHSGTISPGSVPKNMERLID</sequence>
<dbReference type="GO" id="GO:0005634">
    <property type="term" value="C:nucleus"/>
    <property type="evidence" value="ECO:0007669"/>
    <property type="project" value="TreeGrafter"/>
</dbReference>
<dbReference type="AlphaFoldDB" id="A0A6A6BS00"/>
<evidence type="ECO:0000313" key="7">
    <source>
        <dbReference type="EMBL" id="KAF2145597.1"/>
    </source>
</evidence>
<dbReference type="Gene3D" id="3.30.1600.10">
    <property type="entry name" value="SIR2/SIRT2 'Small Domain"/>
    <property type="match status" value="1"/>
</dbReference>
<dbReference type="GO" id="GO:0006282">
    <property type="term" value="P:regulation of DNA repair"/>
    <property type="evidence" value="ECO:0007669"/>
    <property type="project" value="TreeGrafter"/>
</dbReference>
<evidence type="ECO:0000256" key="4">
    <source>
        <dbReference type="PROSITE-ProRule" id="PRU00236"/>
    </source>
</evidence>
<feature type="compositionally biased region" description="Polar residues" evidence="5">
    <location>
        <begin position="7"/>
        <end position="19"/>
    </location>
</feature>
<keyword evidence="8" id="KW-1185">Reference proteome</keyword>
<dbReference type="GO" id="GO:0031508">
    <property type="term" value="P:pericentric heterochromatin formation"/>
    <property type="evidence" value="ECO:0007669"/>
    <property type="project" value="TreeGrafter"/>
</dbReference>
<feature type="binding site" evidence="4">
    <location>
        <position position="263"/>
    </location>
    <ligand>
        <name>Zn(2+)</name>
        <dbReference type="ChEBI" id="CHEBI:29105"/>
    </ligand>
</feature>
<dbReference type="GeneID" id="54302207"/>
<dbReference type="PANTHER" id="PTHR11085">
    <property type="entry name" value="NAD-DEPENDENT PROTEIN DEACYLASE SIRTUIN-5, MITOCHONDRIAL-RELATED"/>
    <property type="match status" value="1"/>
</dbReference>
<evidence type="ECO:0000256" key="1">
    <source>
        <dbReference type="ARBA" id="ARBA00006924"/>
    </source>
</evidence>
<dbReference type="InterPro" id="IPR026591">
    <property type="entry name" value="Sirtuin_cat_small_dom_sf"/>
</dbReference>
<dbReference type="InterPro" id="IPR029035">
    <property type="entry name" value="DHS-like_NAD/FAD-binding_dom"/>
</dbReference>
<reference evidence="7" key="1">
    <citation type="journal article" date="2020" name="Stud. Mycol.">
        <title>101 Dothideomycetes genomes: a test case for predicting lifestyles and emergence of pathogens.</title>
        <authorList>
            <person name="Haridas S."/>
            <person name="Albert R."/>
            <person name="Binder M."/>
            <person name="Bloem J."/>
            <person name="Labutti K."/>
            <person name="Salamov A."/>
            <person name="Andreopoulos B."/>
            <person name="Baker S."/>
            <person name="Barry K."/>
            <person name="Bills G."/>
            <person name="Bluhm B."/>
            <person name="Cannon C."/>
            <person name="Castanera R."/>
            <person name="Culley D."/>
            <person name="Daum C."/>
            <person name="Ezra D."/>
            <person name="Gonzalez J."/>
            <person name="Henrissat B."/>
            <person name="Kuo A."/>
            <person name="Liang C."/>
            <person name="Lipzen A."/>
            <person name="Lutzoni F."/>
            <person name="Magnuson J."/>
            <person name="Mondo S."/>
            <person name="Nolan M."/>
            <person name="Ohm R."/>
            <person name="Pangilinan J."/>
            <person name="Park H.-J."/>
            <person name="Ramirez L."/>
            <person name="Alfaro M."/>
            <person name="Sun H."/>
            <person name="Tritt A."/>
            <person name="Yoshinaga Y."/>
            <person name="Zwiers L.-H."/>
            <person name="Turgeon B."/>
            <person name="Goodwin S."/>
            <person name="Spatafora J."/>
            <person name="Crous P."/>
            <person name="Grigoriev I."/>
        </authorList>
    </citation>
    <scope>NUCLEOTIDE SEQUENCE</scope>
    <source>
        <strain evidence="7">CBS 121167</strain>
    </source>
</reference>
<evidence type="ECO:0000256" key="3">
    <source>
        <dbReference type="ARBA" id="ARBA00023027"/>
    </source>
</evidence>
<dbReference type="InterPro" id="IPR050134">
    <property type="entry name" value="NAD-dep_sirtuin_deacylases"/>
</dbReference>
<dbReference type="PROSITE" id="PS50305">
    <property type="entry name" value="SIRTUIN"/>
    <property type="match status" value="1"/>
</dbReference>
<dbReference type="PANTHER" id="PTHR11085:SF15">
    <property type="entry name" value="NAD-DEPENDENT HISTONE DEACETYLASE HST4"/>
    <property type="match status" value="1"/>
</dbReference>
<dbReference type="InterPro" id="IPR026590">
    <property type="entry name" value="Ssirtuin_cat_dom"/>
</dbReference>
<keyword evidence="4" id="KW-0479">Metal-binding</keyword>
<keyword evidence="4" id="KW-0862">Zinc</keyword>
<dbReference type="InterPro" id="IPR003000">
    <property type="entry name" value="Sirtuin"/>
</dbReference>
<feature type="region of interest" description="Disordered" evidence="5">
    <location>
        <begin position="1"/>
        <end position="77"/>
    </location>
</feature>
<dbReference type="OrthoDB" id="2919105at2759"/>
<dbReference type="Pfam" id="PF02146">
    <property type="entry name" value="SIR2"/>
    <property type="match status" value="1"/>
</dbReference>
<feature type="binding site" evidence="4">
    <location>
        <position position="266"/>
    </location>
    <ligand>
        <name>Zn(2+)</name>
        <dbReference type="ChEBI" id="CHEBI:29105"/>
    </ligand>
</feature>
<name>A0A6A6BS00_9PEZI</name>
<dbReference type="GO" id="GO:0070403">
    <property type="term" value="F:NAD+ binding"/>
    <property type="evidence" value="ECO:0007669"/>
    <property type="project" value="InterPro"/>
</dbReference>
<dbReference type="RefSeq" id="XP_033401309.1">
    <property type="nucleotide sequence ID" value="XM_033544711.1"/>
</dbReference>
<dbReference type="EMBL" id="ML995477">
    <property type="protein sequence ID" value="KAF2145597.1"/>
    <property type="molecule type" value="Genomic_DNA"/>
</dbReference>
<dbReference type="GO" id="GO:0046872">
    <property type="term" value="F:metal ion binding"/>
    <property type="evidence" value="ECO:0007669"/>
    <property type="project" value="UniProtKB-KW"/>
</dbReference>
<feature type="binding site" evidence="4">
    <location>
        <position position="244"/>
    </location>
    <ligand>
        <name>Zn(2+)</name>
        <dbReference type="ChEBI" id="CHEBI:29105"/>
    </ligand>
</feature>
<evidence type="ECO:0000313" key="8">
    <source>
        <dbReference type="Proteomes" id="UP000799438"/>
    </source>
</evidence>
<gene>
    <name evidence="7" type="ORF">K452DRAFT_324536</name>
</gene>
<evidence type="ECO:0000256" key="5">
    <source>
        <dbReference type="SAM" id="MobiDB-lite"/>
    </source>
</evidence>
<dbReference type="GO" id="GO:0000122">
    <property type="term" value="P:negative regulation of transcription by RNA polymerase II"/>
    <property type="evidence" value="ECO:0007669"/>
    <property type="project" value="TreeGrafter"/>
</dbReference>
<dbReference type="Proteomes" id="UP000799438">
    <property type="component" value="Unassembled WGS sequence"/>
</dbReference>
<evidence type="ECO:0000259" key="6">
    <source>
        <dbReference type="PROSITE" id="PS50305"/>
    </source>
</evidence>
<organism evidence="7 8">
    <name type="scientific">Aplosporella prunicola CBS 121167</name>
    <dbReference type="NCBI Taxonomy" id="1176127"/>
    <lineage>
        <taxon>Eukaryota</taxon>
        <taxon>Fungi</taxon>
        <taxon>Dikarya</taxon>
        <taxon>Ascomycota</taxon>
        <taxon>Pezizomycotina</taxon>
        <taxon>Dothideomycetes</taxon>
        <taxon>Dothideomycetes incertae sedis</taxon>
        <taxon>Botryosphaeriales</taxon>
        <taxon>Aplosporellaceae</taxon>
        <taxon>Aplosporella</taxon>
    </lineage>
</organism>
<dbReference type="GO" id="GO:1990414">
    <property type="term" value="P:replication-born double-strand break repair via sister chromatid exchange"/>
    <property type="evidence" value="ECO:0007669"/>
    <property type="project" value="TreeGrafter"/>
</dbReference>
<dbReference type="Gene3D" id="3.40.50.1220">
    <property type="entry name" value="TPP-binding domain"/>
    <property type="match status" value="1"/>
</dbReference>
<proteinExistence type="inferred from homology"/>
<feature type="compositionally biased region" description="Basic residues" evidence="5">
    <location>
        <begin position="530"/>
        <end position="540"/>
    </location>
</feature>
<comment type="similarity">
    <text evidence="1">Belongs to the sirtuin family. Class I subfamily.</text>
</comment>
<feature type="compositionally biased region" description="Low complexity" evidence="5">
    <location>
        <begin position="481"/>
        <end position="492"/>
    </location>
</feature>
<feature type="compositionally biased region" description="Basic residues" evidence="5">
    <location>
        <begin position="456"/>
        <end position="468"/>
    </location>
</feature>
<protein>
    <recommendedName>
        <fullName evidence="6">Deacetylase sirtuin-type domain-containing protein</fullName>
    </recommendedName>
</protein>
<keyword evidence="3" id="KW-0520">NAD</keyword>
<evidence type="ECO:0000256" key="2">
    <source>
        <dbReference type="ARBA" id="ARBA00022679"/>
    </source>
</evidence>
<dbReference type="GO" id="GO:0031934">
    <property type="term" value="C:mating-type region heterochromatin"/>
    <property type="evidence" value="ECO:0007669"/>
    <property type="project" value="TreeGrafter"/>
</dbReference>
<feature type="binding site" evidence="4">
    <location>
        <position position="241"/>
    </location>
    <ligand>
        <name>Zn(2+)</name>
        <dbReference type="ChEBI" id="CHEBI:29105"/>
    </ligand>
</feature>
<dbReference type="GO" id="GO:0017136">
    <property type="term" value="F:histone deacetylase activity, NAD-dependent"/>
    <property type="evidence" value="ECO:0007669"/>
    <property type="project" value="TreeGrafter"/>
</dbReference>
<dbReference type="SUPFAM" id="SSF52467">
    <property type="entry name" value="DHS-like NAD/FAD-binding domain"/>
    <property type="match status" value="1"/>
</dbReference>
<feature type="domain" description="Deacetylase sirtuin-type" evidence="6">
    <location>
        <begin position="85"/>
        <end position="405"/>
    </location>
</feature>
<feature type="region of interest" description="Disordered" evidence="5">
    <location>
        <begin position="412"/>
        <end position="620"/>
    </location>
</feature>
<keyword evidence="2" id="KW-0808">Transferase</keyword>